<dbReference type="GO" id="GO:0008270">
    <property type="term" value="F:zinc ion binding"/>
    <property type="evidence" value="ECO:0007669"/>
    <property type="project" value="InterPro"/>
</dbReference>
<dbReference type="AlphaFoldDB" id="A0A086BJI6"/>
<dbReference type="PROSITE" id="PS50271">
    <property type="entry name" value="ZF_UBP"/>
    <property type="match status" value="1"/>
</dbReference>
<dbReference type="Pfam" id="PF02148">
    <property type="entry name" value="zf-UBP"/>
    <property type="match status" value="1"/>
</dbReference>
<keyword evidence="4" id="KW-1185">Reference proteome</keyword>
<dbReference type="eggNOG" id="COG0025">
    <property type="taxonomic scope" value="Bacteria"/>
</dbReference>
<comment type="caution">
    <text evidence="3">The sequence shown here is derived from an EMBL/GenBank/DDBJ whole genome shotgun (WGS) entry which is preliminary data.</text>
</comment>
<evidence type="ECO:0000313" key="3">
    <source>
        <dbReference type="EMBL" id="KFF29100.1"/>
    </source>
</evidence>
<dbReference type="OrthoDB" id="120315at2"/>
<accession>A0A086BJI6</accession>
<dbReference type="Gene3D" id="3.30.40.10">
    <property type="entry name" value="Zinc/RING finger domain, C3HC4 (zinc finger)"/>
    <property type="match status" value="1"/>
</dbReference>
<dbReference type="RefSeq" id="WP_034683082.1">
    <property type="nucleotide sequence ID" value="NZ_CP023049.2"/>
</dbReference>
<reference evidence="3 4" key="1">
    <citation type="submission" date="2014-07" db="EMBL/GenBank/DDBJ databases">
        <title>Genome of Chryseobacterium piperi CTM.</title>
        <authorList>
            <person name="Pipes S.E."/>
            <person name="Stropko S.J."/>
            <person name="Newman J.D."/>
        </authorList>
    </citation>
    <scope>NUCLEOTIDE SEQUENCE [LARGE SCALE GENOMIC DNA]</scope>
    <source>
        <strain evidence="3 4">CTM</strain>
    </source>
</reference>
<dbReference type="InterPro" id="IPR001607">
    <property type="entry name" value="Znf_UBP"/>
</dbReference>
<dbReference type="STRING" id="558152.IQ37_07165"/>
<protein>
    <recommendedName>
        <fullName evidence="2">UBP-type domain-containing protein</fullName>
    </recommendedName>
</protein>
<evidence type="ECO:0000259" key="2">
    <source>
        <dbReference type="PROSITE" id="PS50271"/>
    </source>
</evidence>
<dbReference type="InterPro" id="IPR013083">
    <property type="entry name" value="Znf_RING/FYVE/PHD"/>
</dbReference>
<dbReference type="KEGG" id="cpip:CJF12_06595"/>
<evidence type="ECO:0000313" key="4">
    <source>
        <dbReference type="Proteomes" id="UP000028709"/>
    </source>
</evidence>
<dbReference type="EMBL" id="JPRJ01000009">
    <property type="protein sequence ID" value="KFF29100.1"/>
    <property type="molecule type" value="Genomic_DNA"/>
</dbReference>
<feature type="region of interest" description="Disordered" evidence="1">
    <location>
        <begin position="84"/>
        <end position="116"/>
    </location>
</feature>
<gene>
    <name evidence="3" type="ORF">IQ37_07165</name>
</gene>
<evidence type="ECO:0000256" key="1">
    <source>
        <dbReference type="SAM" id="MobiDB-lite"/>
    </source>
</evidence>
<feature type="domain" description="UBP-type" evidence="2">
    <location>
        <begin position="1"/>
        <end position="100"/>
    </location>
</feature>
<proteinExistence type="predicted"/>
<dbReference type="SUPFAM" id="SSF57850">
    <property type="entry name" value="RING/U-box"/>
    <property type="match status" value="1"/>
</dbReference>
<sequence>MDFEKKNINPEVEPSGTGCVECLENGTWWVHLRRCAECGHVGCCDSSPNQHASKHYHLTGHPIITSYEPGENWFYNYDTKDSFEGPQLADPQSHPLSQPVPGPEGKVPSDWQSKIK</sequence>
<name>A0A086BJI6_9FLAO</name>
<dbReference type="Proteomes" id="UP000028709">
    <property type="component" value="Unassembled WGS sequence"/>
</dbReference>
<organism evidence="3 4">
    <name type="scientific">Chryseobacterium piperi</name>
    <dbReference type="NCBI Taxonomy" id="558152"/>
    <lineage>
        <taxon>Bacteria</taxon>
        <taxon>Pseudomonadati</taxon>
        <taxon>Bacteroidota</taxon>
        <taxon>Flavobacteriia</taxon>
        <taxon>Flavobacteriales</taxon>
        <taxon>Weeksellaceae</taxon>
        <taxon>Chryseobacterium group</taxon>
        <taxon>Chryseobacterium</taxon>
    </lineage>
</organism>